<evidence type="ECO:0000313" key="3">
    <source>
        <dbReference type="Proteomes" id="UP001275084"/>
    </source>
</evidence>
<dbReference type="EMBL" id="JAUIQD010000004">
    <property type="protein sequence ID" value="KAK3353938.1"/>
    <property type="molecule type" value="Genomic_DNA"/>
</dbReference>
<proteinExistence type="predicted"/>
<feature type="compositionally biased region" description="Pro residues" evidence="1">
    <location>
        <begin position="255"/>
        <end position="270"/>
    </location>
</feature>
<dbReference type="AlphaFoldDB" id="A0AAJ0HJM4"/>
<organism evidence="2 3">
    <name type="scientific">Lasiosphaeria hispida</name>
    <dbReference type="NCBI Taxonomy" id="260671"/>
    <lineage>
        <taxon>Eukaryota</taxon>
        <taxon>Fungi</taxon>
        <taxon>Dikarya</taxon>
        <taxon>Ascomycota</taxon>
        <taxon>Pezizomycotina</taxon>
        <taxon>Sordariomycetes</taxon>
        <taxon>Sordariomycetidae</taxon>
        <taxon>Sordariales</taxon>
        <taxon>Lasiosphaeriaceae</taxon>
        <taxon>Lasiosphaeria</taxon>
    </lineage>
</organism>
<feature type="compositionally biased region" description="Basic and acidic residues" evidence="1">
    <location>
        <begin position="1"/>
        <end position="10"/>
    </location>
</feature>
<protein>
    <submittedName>
        <fullName evidence="2">Uncharacterized protein</fullName>
    </submittedName>
</protein>
<feature type="region of interest" description="Disordered" evidence="1">
    <location>
        <begin position="246"/>
        <end position="316"/>
    </location>
</feature>
<name>A0AAJ0HJM4_9PEZI</name>
<accession>A0AAJ0HJM4</accession>
<feature type="region of interest" description="Disordered" evidence="1">
    <location>
        <begin position="1"/>
        <end position="70"/>
    </location>
</feature>
<feature type="compositionally biased region" description="Low complexity" evidence="1">
    <location>
        <begin position="303"/>
        <end position="314"/>
    </location>
</feature>
<comment type="caution">
    <text evidence="2">The sequence shown here is derived from an EMBL/GenBank/DDBJ whole genome shotgun (WGS) entry which is preliminary data.</text>
</comment>
<evidence type="ECO:0000256" key="1">
    <source>
        <dbReference type="SAM" id="MobiDB-lite"/>
    </source>
</evidence>
<feature type="compositionally biased region" description="Basic residues" evidence="1">
    <location>
        <begin position="43"/>
        <end position="53"/>
    </location>
</feature>
<reference evidence="2" key="1">
    <citation type="journal article" date="2023" name="Mol. Phylogenet. Evol.">
        <title>Genome-scale phylogeny and comparative genomics of the fungal order Sordariales.</title>
        <authorList>
            <person name="Hensen N."/>
            <person name="Bonometti L."/>
            <person name="Westerberg I."/>
            <person name="Brannstrom I.O."/>
            <person name="Guillou S."/>
            <person name="Cros-Aarteil S."/>
            <person name="Calhoun S."/>
            <person name="Haridas S."/>
            <person name="Kuo A."/>
            <person name="Mondo S."/>
            <person name="Pangilinan J."/>
            <person name="Riley R."/>
            <person name="LaButti K."/>
            <person name="Andreopoulos B."/>
            <person name="Lipzen A."/>
            <person name="Chen C."/>
            <person name="Yan M."/>
            <person name="Daum C."/>
            <person name="Ng V."/>
            <person name="Clum A."/>
            <person name="Steindorff A."/>
            <person name="Ohm R.A."/>
            <person name="Martin F."/>
            <person name="Silar P."/>
            <person name="Natvig D.O."/>
            <person name="Lalanne C."/>
            <person name="Gautier V."/>
            <person name="Ament-Velasquez S.L."/>
            <person name="Kruys A."/>
            <person name="Hutchinson M.I."/>
            <person name="Powell A.J."/>
            <person name="Barry K."/>
            <person name="Miller A.N."/>
            <person name="Grigoriev I.V."/>
            <person name="Debuchy R."/>
            <person name="Gladieux P."/>
            <person name="Hiltunen Thoren M."/>
            <person name="Johannesson H."/>
        </authorList>
    </citation>
    <scope>NUCLEOTIDE SEQUENCE</scope>
    <source>
        <strain evidence="2">CBS 955.72</strain>
    </source>
</reference>
<reference evidence="2" key="2">
    <citation type="submission" date="2023-06" db="EMBL/GenBank/DDBJ databases">
        <authorList>
            <consortium name="Lawrence Berkeley National Laboratory"/>
            <person name="Haridas S."/>
            <person name="Hensen N."/>
            <person name="Bonometti L."/>
            <person name="Westerberg I."/>
            <person name="Brannstrom I.O."/>
            <person name="Guillou S."/>
            <person name="Cros-Aarteil S."/>
            <person name="Calhoun S."/>
            <person name="Kuo A."/>
            <person name="Mondo S."/>
            <person name="Pangilinan J."/>
            <person name="Riley R."/>
            <person name="Labutti K."/>
            <person name="Andreopoulos B."/>
            <person name="Lipzen A."/>
            <person name="Chen C."/>
            <person name="Yanf M."/>
            <person name="Daum C."/>
            <person name="Ng V."/>
            <person name="Clum A."/>
            <person name="Steindorff A."/>
            <person name="Ohm R."/>
            <person name="Martin F."/>
            <person name="Silar P."/>
            <person name="Natvig D."/>
            <person name="Lalanne C."/>
            <person name="Gautier V."/>
            <person name="Ament-Velasquez S.L."/>
            <person name="Kruys A."/>
            <person name="Hutchinson M.I."/>
            <person name="Powell A.J."/>
            <person name="Barry K."/>
            <person name="Miller A.N."/>
            <person name="Grigoriev I.V."/>
            <person name="Debuchy R."/>
            <person name="Gladieux P."/>
            <person name="Thoren M.H."/>
            <person name="Johannesson H."/>
        </authorList>
    </citation>
    <scope>NUCLEOTIDE SEQUENCE</scope>
    <source>
        <strain evidence="2">CBS 955.72</strain>
    </source>
</reference>
<evidence type="ECO:0000313" key="2">
    <source>
        <dbReference type="EMBL" id="KAK3353938.1"/>
    </source>
</evidence>
<feature type="region of interest" description="Disordered" evidence="1">
    <location>
        <begin position="106"/>
        <end position="140"/>
    </location>
</feature>
<feature type="compositionally biased region" description="Low complexity" evidence="1">
    <location>
        <begin position="124"/>
        <end position="138"/>
    </location>
</feature>
<dbReference type="Proteomes" id="UP001275084">
    <property type="component" value="Unassembled WGS sequence"/>
</dbReference>
<feature type="region of interest" description="Disordered" evidence="1">
    <location>
        <begin position="190"/>
        <end position="210"/>
    </location>
</feature>
<sequence>MLELQPEPRTDTQFPQSEMGTEPALDALPEPDTEIAPVEKKPKKEKGKKKGKTISKDELAVELEAEPEPDWSQVLQARSAPEVDPVILEQQIVNVEPAPILKKKKKKVGFPSELVTPEPKSKLTPEPAAEPTPLTSPESQLKANFEVAPAVVSKDSNTFPVVSWASSWATSPVRLNPTAPSWNFTGNSLSKPVLSDSPKPVLEPVKPAPTLNKTQAEVNVWGFPVESTLSPKPELPMWGSSVPYSKTRKSIFDTPPSPASEPTPPTPTPDDNPWKVGTPTKRRKGRTFSPEPANVQMAPLNTSMSGSSSSGFSGLFRETESPATLTGAATEVTGRDPWDFWGARRGSVSRVTPRKTL</sequence>
<keyword evidence="3" id="KW-1185">Reference proteome</keyword>
<feature type="compositionally biased region" description="Acidic residues" evidence="1">
    <location>
        <begin position="60"/>
        <end position="69"/>
    </location>
</feature>
<gene>
    <name evidence="2" type="ORF">B0T25DRAFT_545692</name>
</gene>